<evidence type="ECO:0000313" key="1">
    <source>
        <dbReference type="EMBL" id="KAK3059969.1"/>
    </source>
</evidence>
<feature type="non-terminal residue" evidence="1">
    <location>
        <position position="1"/>
    </location>
</feature>
<organism evidence="1 2">
    <name type="scientific">Coniosporium uncinatum</name>
    <dbReference type="NCBI Taxonomy" id="93489"/>
    <lineage>
        <taxon>Eukaryota</taxon>
        <taxon>Fungi</taxon>
        <taxon>Dikarya</taxon>
        <taxon>Ascomycota</taxon>
        <taxon>Pezizomycotina</taxon>
        <taxon>Dothideomycetes</taxon>
        <taxon>Dothideomycetes incertae sedis</taxon>
        <taxon>Coniosporium</taxon>
    </lineage>
</organism>
<gene>
    <name evidence="1" type="ORF">LTS18_009632</name>
</gene>
<dbReference type="EMBL" id="JAWDJW010008958">
    <property type="protein sequence ID" value="KAK3059969.1"/>
    <property type="molecule type" value="Genomic_DNA"/>
</dbReference>
<sequence length="141" mass="16042">DPFKRIDVLPTQRKVKITLPGPSGDVVLADSTHALLLIEPLLPVRYYIPQPDCRLDLLRESDLRTKCPYKGEAEYYDIVLPAKDGMGKMEGDGEVVKDVVWWYRYPTAESVGVAGMLCFYNEKVDVWVDGVKQERPKTHFA</sequence>
<reference evidence="1" key="1">
    <citation type="submission" date="2024-09" db="EMBL/GenBank/DDBJ databases">
        <title>Black Yeasts Isolated from many extreme environments.</title>
        <authorList>
            <person name="Coleine C."/>
            <person name="Stajich J.E."/>
            <person name="Selbmann L."/>
        </authorList>
    </citation>
    <scope>NUCLEOTIDE SEQUENCE</scope>
    <source>
        <strain evidence="1">CCFEE 5737</strain>
    </source>
</reference>
<protein>
    <submittedName>
        <fullName evidence="1">Uncharacterized protein</fullName>
    </submittedName>
</protein>
<evidence type="ECO:0000313" key="2">
    <source>
        <dbReference type="Proteomes" id="UP001186974"/>
    </source>
</evidence>
<accession>A0ACC3D0M3</accession>
<name>A0ACC3D0M3_9PEZI</name>
<comment type="caution">
    <text evidence="1">The sequence shown here is derived from an EMBL/GenBank/DDBJ whole genome shotgun (WGS) entry which is preliminary data.</text>
</comment>
<proteinExistence type="predicted"/>
<dbReference type="Proteomes" id="UP001186974">
    <property type="component" value="Unassembled WGS sequence"/>
</dbReference>
<keyword evidence="2" id="KW-1185">Reference proteome</keyword>